<keyword evidence="1" id="KW-0812">Transmembrane</keyword>
<dbReference type="EMBL" id="BAND01000201">
    <property type="protein sequence ID" value="GAJ30663.1"/>
    <property type="molecule type" value="Genomic_DNA"/>
</dbReference>
<dbReference type="InterPro" id="IPR007379">
    <property type="entry name" value="Tim44-like_dom"/>
</dbReference>
<reference evidence="4" key="1">
    <citation type="journal article" date="2014" name="FEMS Microbiol. Lett.">
        <title>Draft Genomic DNA Sequence of the Facultatively Methylotrophic Bacterium Acidomonas methanolica type strain MB58.</title>
        <authorList>
            <person name="Higashiura N."/>
            <person name="Hadano H."/>
            <person name="Hirakawa H."/>
            <person name="Matsutani M."/>
            <person name="Takabe S."/>
            <person name="Matsushita K."/>
            <person name="Azuma Y."/>
        </authorList>
    </citation>
    <scope>NUCLEOTIDE SEQUENCE [LARGE SCALE GENOMIC DNA]</scope>
    <source>
        <strain evidence="4">MB58</strain>
    </source>
</reference>
<evidence type="ECO:0000259" key="2">
    <source>
        <dbReference type="SMART" id="SM00978"/>
    </source>
</evidence>
<keyword evidence="4" id="KW-1185">Reference proteome</keyword>
<organism evidence="3 4">
    <name type="scientific">Acidomonas methanolica NBRC 104435</name>
    <dbReference type="NCBI Taxonomy" id="1231351"/>
    <lineage>
        <taxon>Bacteria</taxon>
        <taxon>Pseudomonadati</taxon>
        <taxon>Pseudomonadota</taxon>
        <taxon>Alphaproteobacteria</taxon>
        <taxon>Acetobacterales</taxon>
        <taxon>Acetobacteraceae</taxon>
        <taxon>Acidomonas</taxon>
    </lineage>
</organism>
<dbReference type="InterPro" id="IPR032710">
    <property type="entry name" value="NTF2-like_dom_sf"/>
</dbReference>
<keyword evidence="1" id="KW-0472">Membrane</keyword>
<dbReference type="Proteomes" id="UP000019760">
    <property type="component" value="Unassembled WGS sequence"/>
</dbReference>
<dbReference type="NCBIfam" id="NF033779">
    <property type="entry name" value="Tim44_TimA_adap"/>
    <property type="match status" value="1"/>
</dbReference>
<dbReference type="SMART" id="SM00978">
    <property type="entry name" value="Tim44"/>
    <property type="match status" value="1"/>
</dbReference>
<dbReference type="RefSeq" id="WP_042062106.1">
    <property type="nucleotide sequence ID" value="NZ_BAND01000201.1"/>
</dbReference>
<dbReference type="Gene3D" id="3.10.450.240">
    <property type="match status" value="1"/>
</dbReference>
<name>A0A023D968_ACIMT</name>
<feature type="domain" description="Tim44-like" evidence="2">
    <location>
        <begin position="73"/>
        <end position="234"/>
    </location>
</feature>
<protein>
    <submittedName>
        <fullName evidence="3">Mitochondrial import inner membrane translocase subunit Tim44</fullName>
    </submittedName>
</protein>
<dbReference type="Pfam" id="PF04280">
    <property type="entry name" value="Tim44"/>
    <property type="match status" value="1"/>
</dbReference>
<dbReference type="OrthoDB" id="9798618at2"/>
<evidence type="ECO:0000313" key="3">
    <source>
        <dbReference type="EMBL" id="GAJ30663.1"/>
    </source>
</evidence>
<sequence>MKFLDAIPYDIVVFALVSVLLGYRLWRVLGRRVGVSEAPAPRVVPVARPEAIVAAPAAEPVATHEIPAPGTRVGQVLATIATLEPGFVPERFLRGVETVFRSVVLAFATGDRDKLRATLTPGAFEAFVSALEARQAAGEVLQVEIVAVQSLAIQDAAIEMPGTGTQDTGPRTDVKRGMIEVLIVSRQISLLRDRDAQPLVGTEAVTEFSDLWRFERVFGMQTGGASWRLAATRAA</sequence>
<comment type="caution">
    <text evidence="3">The sequence shown here is derived from an EMBL/GenBank/DDBJ whole genome shotgun (WGS) entry which is preliminary data.</text>
</comment>
<keyword evidence="1" id="KW-1133">Transmembrane helix</keyword>
<dbReference type="AlphaFoldDB" id="A0A023D968"/>
<evidence type="ECO:0000256" key="1">
    <source>
        <dbReference type="SAM" id="Phobius"/>
    </source>
</evidence>
<evidence type="ECO:0000313" key="4">
    <source>
        <dbReference type="Proteomes" id="UP000019760"/>
    </source>
</evidence>
<dbReference type="SUPFAM" id="SSF54427">
    <property type="entry name" value="NTF2-like"/>
    <property type="match status" value="1"/>
</dbReference>
<gene>
    <name evidence="3" type="ORF">Amme_217_003</name>
</gene>
<reference evidence="3 4" key="2">
    <citation type="journal article" date="2014" name="FEMS Microbiol. Lett.">
        <title>Draft genomic DNA sequence of the facultatively methylotrophic bacterium Acidomonas methanolica type strain MB58.</title>
        <authorList>
            <person name="Higashiura N."/>
            <person name="Hadano H."/>
            <person name="Hirakawa H."/>
            <person name="Matsutani M."/>
            <person name="Takabe S."/>
            <person name="Matsushita K."/>
            <person name="Azuma Y."/>
        </authorList>
    </citation>
    <scope>NUCLEOTIDE SEQUENCE [LARGE SCALE GENOMIC DNA]</scope>
    <source>
        <strain evidence="3 4">MB58</strain>
    </source>
</reference>
<accession>A0A023D968</accession>
<proteinExistence type="predicted"/>
<feature type="transmembrane region" description="Helical" evidence="1">
    <location>
        <begin position="6"/>
        <end position="26"/>
    </location>
</feature>